<dbReference type="GO" id="GO:0008725">
    <property type="term" value="F:DNA-3-methyladenine glycosylase activity"/>
    <property type="evidence" value="ECO:0007669"/>
    <property type="project" value="TreeGrafter"/>
</dbReference>
<gene>
    <name evidence="7" type="ORF">ETQ85_03720</name>
</gene>
<dbReference type="GO" id="GO:0006285">
    <property type="term" value="P:base-excision repair, AP site formation"/>
    <property type="evidence" value="ECO:0007669"/>
    <property type="project" value="TreeGrafter"/>
</dbReference>
<dbReference type="SUPFAM" id="SSF48150">
    <property type="entry name" value="DNA-glycosylase"/>
    <property type="match status" value="1"/>
</dbReference>
<reference evidence="7 8" key="1">
    <citation type="submission" date="2019-01" db="EMBL/GenBank/DDBJ databases">
        <title>Zoogloea oleivorans genome sequencing and assembly.</title>
        <authorList>
            <person name="Tancsics A."/>
            <person name="Farkas M."/>
            <person name="Kriszt B."/>
            <person name="Maroti G."/>
            <person name="Horvath B."/>
        </authorList>
    </citation>
    <scope>NUCLEOTIDE SEQUENCE [LARGE SCALE GENOMIC DNA]</scope>
    <source>
        <strain evidence="7 8">Buc</strain>
    </source>
</reference>
<dbReference type="Proteomes" id="UP000389128">
    <property type="component" value="Unassembled WGS sequence"/>
</dbReference>
<dbReference type="InterPro" id="IPR037046">
    <property type="entry name" value="AlkA_N_sf"/>
</dbReference>
<feature type="domain" description="DNA-3-methyladenine glycosylase AlkA N-terminal" evidence="6">
    <location>
        <begin position="7"/>
        <end position="122"/>
    </location>
</feature>
<feature type="domain" description="HhH-GPD" evidence="5">
    <location>
        <begin position="132"/>
        <end position="294"/>
    </location>
</feature>
<sequence length="303" mass="32495">MAALACSVPLPPDFRPDDVLAFHARDTQQLAERVGPDRIAKGLVWNGHPAGLEIVFRPGHADASLAIDGPHDSATGQLEALVRHLLGLTQPVDSFEAAYRQHPLLGPLIARHPGLRVSQAATPFEALTWAVTGQQISVHAALALRRRLISATGIIHSNGLACYPDALALVRLNEPALHAAGLSRSKAQTLLSLARLVAEGHLPLDAWRDGTPADEIRERLLAVRGIGPWTVNYTLLRGFAHLDGSLHGDAAVRRKLQALLGQTERITADEAATWLAPFSPWRALVAAHLWAAPWVGLQSDSAG</sequence>
<dbReference type="Gene3D" id="1.10.340.30">
    <property type="entry name" value="Hypothetical protein, domain 2"/>
    <property type="match status" value="1"/>
</dbReference>
<keyword evidence="3" id="KW-0227">DNA damage</keyword>
<evidence type="ECO:0000256" key="1">
    <source>
        <dbReference type="ARBA" id="ARBA00000086"/>
    </source>
</evidence>
<dbReference type="GO" id="GO:0032993">
    <property type="term" value="C:protein-DNA complex"/>
    <property type="evidence" value="ECO:0007669"/>
    <property type="project" value="TreeGrafter"/>
</dbReference>
<dbReference type="GO" id="GO:0005737">
    <property type="term" value="C:cytoplasm"/>
    <property type="evidence" value="ECO:0007669"/>
    <property type="project" value="TreeGrafter"/>
</dbReference>
<keyword evidence="4" id="KW-0234">DNA repair</keyword>
<accession>A0A6C2D4G7</accession>
<dbReference type="SMART" id="SM00478">
    <property type="entry name" value="ENDO3c"/>
    <property type="match status" value="1"/>
</dbReference>
<comment type="caution">
    <text evidence="7">The sequence shown here is derived from an EMBL/GenBank/DDBJ whole genome shotgun (WGS) entry which is preliminary data.</text>
</comment>
<evidence type="ECO:0000256" key="4">
    <source>
        <dbReference type="ARBA" id="ARBA00023204"/>
    </source>
</evidence>
<dbReference type="GO" id="GO:0043916">
    <property type="term" value="F:DNA-7-methylguanine glycosylase activity"/>
    <property type="evidence" value="ECO:0007669"/>
    <property type="project" value="TreeGrafter"/>
</dbReference>
<evidence type="ECO:0000259" key="5">
    <source>
        <dbReference type="SMART" id="SM00478"/>
    </source>
</evidence>
<comment type="catalytic activity">
    <reaction evidence="1">
        <text>Hydrolysis of alkylated DNA, releasing 3-methyladenine, 3-methylguanine, 7-methylguanine and 7-methyladenine.</text>
        <dbReference type="EC" id="3.2.2.21"/>
    </reaction>
</comment>
<dbReference type="OrthoDB" id="9811249at2"/>
<dbReference type="InterPro" id="IPR011257">
    <property type="entry name" value="DNA_glycosylase"/>
</dbReference>
<protein>
    <recommendedName>
        <fullName evidence="2">DNA-3-methyladenine glycosylase II</fullName>
        <ecNumber evidence="2">3.2.2.21</ecNumber>
    </recommendedName>
</protein>
<dbReference type="Gene3D" id="3.30.310.20">
    <property type="entry name" value="DNA-3-methyladenine glycosylase AlkA, N-terminal domain"/>
    <property type="match status" value="1"/>
</dbReference>
<organism evidence="7 8">
    <name type="scientific">Zoogloea oleivorans</name>
    <dbReference type="NCBI Taxonomy" id="1552750"/>
    <lineage>
        <taxon>Bacteria</taxon>
        <taxon>Pseudomonadati</taxon>
        <taxon>Pseudomonadota</taxon>
        <taxon>Betaproteobacteria</taxon>
        <taxon>Rhodocyclales</taxon>
        <taxon>Zoogloeaceae</taxon>
        <taxon>Zoogloea</taxon>
    </lineage>
</organism>
<dbReference type="RefSeq" id="WP_148577711.1">
    <property type="nucleotide sequence ID" value="NZ_SDKK01000003.1"/>
</dbReference>
<proteinExistence type="predicted"/>
<evidence type="ECO:0000259" key="6">
    <source>
        <dbReference type="SMART" id="SM01009"/>
    </source>
</evidence>
<dbReference type="PANTHER" id="PTHR43003:SF13">
    <property type="entry name" value="DNA-3-METHYLADENINE GLYCOSYLASE 2"/>
    <property type="match status" value="1"/>
</dbReference>
<dbReference type="EC" id="3.2.2.21" evidence="2"/>
<dbReference type="Pfam" id="PF00730">
    <property type="entry name" value="HhH-GPD"/>
    <property type="match status" value="1"/>
</dbReference>
<evidence type="ECO:0000313" key="8">
    <source>
        <dbReference type="Proteomes" id="UP000389128"/>
    </source>
</evidence>
<dbReference type="InterPro" id="IPR010316">
    <property type="entry name" value="AlkA_N"/>
</dbReference>
<dbReference type="EMBL" id="SDKK01000003">
    <property type="protein sequence ID" value="TYC61177.1"/>
    <property type="molecule type" value="Genomic_DNA"/>
</dbReference>
<dbReference type="AlphaFoldDB" id="A0A6C2D4G7"/>
<dbReference type="InterPro" id="IPR003265">
    <property type="entry name" value="HhH-GPD_domain"/>
</dbReference>
<keyword evidence="8" id="KW-1185">Reference proteome</keyword>
<dbReference type="GO" id="GO:0006307">
    <property type="term" value="P:DNA alkylation repair"/>
    <property type="evidence" value="ECO:0007669"/>
    <property type="project" value="TreeGrafter"/>
</dbReference>
<dbReference type="InterPro" id="IPR051912">
    <property type="entry name" value="Alkylbase_DNA_Glycosylase/TA"/>
</dbReference>
<dbReference type="PANTHER" id="PTHR43003">
    <property type="entry name" value="DNA-3-METHYLADENINE GLYCOSYLASE"/>
    <property type="match status" value="1"/>
</dbReference>
<dbReference type="SMART" id="SM01009">
    <property type="entry name" value="AlkA_N"/>
    <property type="match status" value="1"/>
</dbReference>
<evidence type="ECO:0000256" key="3">
    <source>
        <dbReference type="ARBA" id="ARBA00022763"/>
    </source>
</evidence>
<evidence type="ECO:0000313" key="7">
    <source>
        <dbReference type="EMBL" id="TYC61177.1"/>
    </source>
</evidence>
<dbReference type="CDD" id="cd00056">
    <property type="entry name" value="ENDO3c"/>
    <property type="match status" value="1"/>
</dbReference>
<dbReference type="Pfam" id="PF06029">
    <property type="entry name" value="AlkA_N"/>
    <property type="match status" value="1"/>
</dbReference>
<name>A0A6C2D4G7_9RHOO</name>
<evidence type="ECO:0000256" key="2">
    <source>
        <dbReference type="ARBA" id="ARBA00012000"/>
    </source>
</evidence>
<dbReference type="GO" id="GO:0032131">
    <property type="term" value="F:alkylated DNA binding"/>
    <property type="evidence" value="ECO:0007669"/>
    <property type="project" value="TreeGrafter"/>
</dbReference>